<evidence type="ECO:0000313" key="6">
    <source>
        <dbReference type="EMBL" id="KOO22353.1"/>
    </source>
</evidence>
<dbReference type="InterPro" id="IPR019410">
    <property type="entry name" value="Methyltransf_16"/>
</dbReference>
<dbReference type="InterPro" id="IPR029063">
    <property type="entry name" value="SAM-dependent_MTases_sf"/>
</dbReference>
<dbReference type="GO" id="GO:0005230">
    <property type="term" value="F:extracellular ligand-gated monoatomic ion channel activity"/>
    <property type="evidence" value="ECO:0007669"/>
    <property type="project" value="InterPro"/>
</dbReference>
<dbReference type="Gene3D" id="2.70.170.10">
    <property type="entry name" value="Neurotransmitter-gated ion-channel ligand-binding domain"/>
    <property type="match status" value="1"/>
</dbReference>
<dbReference type="Gene3D" id="1.20.58.390">
    <property type="entry name" value="Neurotransmitter-gated ion-channel transmembrane domain"/>
    <property type="match status" value="1"/>
</dbReference>
<comment type="caution">
    <text evidence="6">The sequence shown here is derived from an EMBL/GenBank/DDBJ whole genome shotgun (WGS) entry which is preliminary data.</text>
</comment>
<feature type="region of interest" description="Disordered" evidence="3">
    <location>
        <begin position="495"/>
        <end position="527"/>
    </location>
</feature>
<evidence type="ECO:0000256" key="3">
    <source>
        <dbReference type="SAM" id="MobiDB-lite"/>
    </source>
</evidence>
<dbReference type="OrthoDB" id="413520at2759"/>
<feature type="transmembrane region" description="Helical" evidence="4">
    <location>
        <begin position="365"/>
        <end position="389"/>
    </location>
</feature>
<keyword evidence="4" id="KW-0472">Membrane</keyword>
<feature type="domain" description="Neurotransmitter-gated ion-channel transmembrane" evidence="5">
    <location>
        <begin position="276"/>
        <end position="351"/>
    </location>
</feature>
<evidence type="ECO:0000259" key="5">
    <source>
        <dbReference type="Pfam" id="PF02932"/>
    </source>
</evidence>
<dbReference type="Pfam" id="PF10294">
    <property type="entry name" value="Methyltransf_16"/>
    <property type="match status" value="1"/>
</dbReference>
<protein>
    <submittedName>
        <fullName evidence="6">Cys-loop ligand-gated ionic channel</fullName>
    </submittedName>
</protein>
<evidence type="ECO:0000313" key="7">
    <source>
        <dbReference type="Proteomes" id="UP000037460"/>
    </source>
</evidence>
<dbReference type="SUPFAM" id="SSF53335">
    <property type="entry name" value="S-adenosyl-L-methionine-dependent methyltransferases"/>
    <property type="match status" value="1"/>
</dbReference>
<gene>
    <name evidence="6" type="ORF">Ctob_007684</name>
</gene>
<sequence length="855" mass="96143">MGPRTADVYTPEQQARPGVDEHRYREVLQPLPPDRVQGREFTFKDLETNQNEQAILVGMTFYSVHDVDPQKQCFSAELTVKLWWWEKDKEKWQEALDDWKDDRVRRFYDEDGRKKNSLKQFKVPMLDFFNHRDIADVGKPFCEVRKAWPSGLVLYEHRVRGTFNEVFELAHFPYDVQALTVQLRVKEKKDTGMGRYFALNAEKDSHALKPRLQHNVKSCEWRLYKPSALAGKYDETTEEFLIYEAYICLTAFTCHPFVPPFHTPDFTWNVLAVMGMISTLSLGVFGVPASDGDCLATRSSIVLTLLLTAIAFKFVFADALPKVSYQTVLDGYMNTCFFFLAAVFVENALISRFGDIGDAETIDNWFALTYIVLWLLANAVFVAVVRVYVLRVSRILGEPLNEESEVRSPLEVQGVSMPWPHKFLESLSRSSRSGKEEMKETYWYGDASKSSTGSEMPRIAFTNLKAELERANEAQATADEQLKSLQREVDLLKKGTLSFNRDRPSTPTHADGGDTDASSPAMRPPMSEGEALLSHRLDQAQRQLAIVAQVNAAERDLQLALQMGAGSTSAGSPLGASRSSPDVREPRLPVPPEWWRATAAASWMARALEALHPYELKVPLMASDETFTCITDAESRFFAGVGASKVWASAHRLCRYLDDAANDLSPGVAVEVGCGCGVPSMLLARRGWHVTMTDLPWLLPLVDANVSANFERADPRRPTIAALRWGCQEDAIALRSLRRPSLVLGADITYFEEDFDALLTSLEHLNGLRTLIAVQHRNGCHLKFADSARTRGWFVEPAVVRRMLHGYPVTHTHCCTRCSVLRLTRAQAAAGLLRLVRHADGAMSAWTFTTAITDR</sequence>
<comment type="subcellular location">
    <subcellularLocation>
        <location evidence="1">Membrane</location>
        <topology evidence="1">Multi-pass membrane protein</topology>
    </subcellularLocation>
</comment>
<feature type="coiled-coil region" evidence="2">
    <location>
        <begin position="461"/>
        <end position="488"/>
    </location>
</feature>
<dbReference type="PANTHER" id="PTHR14614">
    <property type="entry name" value="HEPATOCELLULAR CARCINOMA-ASSOCIATED ANTIGEN"/>
    <property type="match status" value="1"/>
</dbReference>
<name>A0A0M0J801_9EUKA</name>
<keyword evidence="7" id="KW-1185">Reference proteome</keyword>
<dbReference type="Pfam" id="PF02932">
    <property type="entry name" value="Neur_chan_memb"/>
    <property type="match status" value="1"/>
</dbReference>
<dbReference type="InterPro" id="IPR006029">
    <property type="entry name" value="Neurotrans-gated_channel_TM"/>
</dbReference>
<evidence type="ECO:0000256" key="4">
    <source>
        <dbReference type="SAM" id="Phobius"/>
    </source>
</evidence>
<proteinExistence type="predicted"/>
<organism evidence="6 7">
    <name type="scientific">Chrysochromulina tobinii</name>
    <dbReference type="NCBI Taxonomy" id="1460289"/>
    <lineage>
        <taxon>Eukaryota</taxon>
        <taxon>Haptista</taxon>
        <taxon>Haptophyta</taxon>
        <taxon>Prymnesiophyceae</taxon>
        <taxon>Prymnesiales</taxon>
        <taxon>Chrysochromulinaceae</taxon>
        <taxon>Chrysochromulina</taxon>
    </lineage>
</organism>
<feature type="region of interest" description="Disordered" evidence="3">
    <location>
        <begin position="565"/>
        <end position="586"/>
    </location>
</feature>
<dbReference type="InterPro" id="IPR038050">
    <property type="entry name" value="Neuro_actylchol_rec"/>
</dbReference>
<dbReference type="InterPro" id="IPR036719">
    <property type="entry name" value="Neuro-gated_channel_TM_sf"/>
</dbReference>
<reference evidence="7" key="1">
    <citation type="journal article" date="2015" name="PLoS Genet.">
        <title>Genome Sequence and Transcriptome Analyses of Chrysochromulina tobin: Metabolic Tools for Enhanced Algal Fitness in the Prominent Order Prymnesiales (Haptophyceae).</title>
        <authorList>
            <person name="Hovde B.T."/>
            <person name="Deodato C.R."/>
            <person name="Hunsperger H.M."/>
            <person name="Ryken S.A."/>
            <person name="Yost W."/>
            <person name="Jha R.K."/>
            <person name="Patterson J."/>
            <person name="Monnat R.J. Jr."/>
            <person name="Barlow S.B."/>
            <person name="Starkenburg S.R."/>
            <person name="Cattolico R.A."/>
        </authorList>
    </citation>
    <scope>NUCLEOTIDE SEQUENCE</scope>
    <source>
        <strain evidence="7">CCMP291</strain>
    </source>
</reference>
<evidence type="ECO:0000256" key="2">
    <source>
        <dbReference type="SAM" id="Coils"/>
    </source>
</evidence>
<dbReference type="SUPFAM" id="SSF90112">
    <property type="entry name" value="Neurotransmitter-gated ion-channel transmembrane pore"/>
    <property type="match status" value="1"/>
</dbReference>
<dbReference type="InterPro" id="IPR036734">
    <property type="entry name" value="Neur_chan_lig-bd_sf"/>
</dbReference>
<keyword evidence="4" id="KW-1133">Transmembrane helix</keyword>
<dbReference type="Proteomes" id="UP000037460">
    <property type="component" value="Unassembled WGS sequence"/>
</dbReference>
<keyword evidence="2" id="KW-0175">Coiled coil</keyword>
<evidence type="ECO:0000256" key="1">
    <source>
        <dbReference type="ARBA" id="ARBA00004141"/>
    </source>
</evidence>
<keyword evidence="4" id="KW-0812">Transmembrane</keyword>
<feature type="transmembrane region" description="Helical" evidence="4">
    <location>
        <begin position="266"/>
        <end position="289"/>
    </location>
</feature>
<accession>A0A0M0J801</accession>
<dbReference type="AlphaFoldDB" id="A0A0M0J801"/>
<dbReference type="Gene3D" id="3.40.50.150">
    <property type="entry name" value="Vaccinia Virus protein VP39"/>
    <property type="match status" value="1"/>
</dbReference>
<dbReference type="EMBL" id="JWZX01003285">
    <property type="protein sequence ID" value="KOO22353.1"/>
    <property type="molecule type" value="Genomic_DNA"/>
</dbReference>
<dbReference type="GO" id="GO:0016020">
    <property type="term" value="C:membrane"/>
    <property type="evidence" value="ECO:0007669"/>
    <property type="project" value="UniProtKB-SubCell"/>
</dbReference>
<feature type="transmembrane region" description="Helical" evidence="4">
    <location>
        <begin position="301"/>
        <end position="320"/>
    </location>
</feature>
<feature type="transmembrane region" description="Helical" evidence="4">
    <location>
        <begin position="332"/>
        <end position="353"/>
    </location>
</feature>